<gene>
    <name evidence="2" type="ORF">C24_LOCUS8527</name>
</gene>
<reference evidence="2 3" key="1">
    <citation type="submission" date="2019-12" db="EMBL/GenBank/DDBJ databases">
        <authorList>
            <person name="Jiao W.-B."/>
            <person name="Schneeberger K."/>
        </authorList>
    </citation>
    <scope>NUCLEOTIDE SEQUENCE [LARGE SCALE GENOMIC DNA]</scope>
    <source>
        <strain evidence="3">cv. C24</strain>
    </source>
</reference>
<dbReference type="ExpressionAtlas" id="A0A5S9X0Q5">
    <property type="expression patterns" value="baseline and differential"/>
</dbReference>
<name>A0A5S9X0Q5_ARATH</name>
<sequence>MNTARANRENGAGNIYIGFGDSQLSLMDSHQARPEPVHTVCSKPPLKRPPSREEHLRQRLIMSDQEILLKPPKNKENIFNTIILQNRLKDKWKSYENIAREAV</sequence>
<protein>
    <submittedName>
        <fullName evidence="2">Uncharacterized protein</fullName>
    </submittedName>
</protein>
<dbReference type="AlphaFoldDB" id="A0A5S9X0Q5"/>
<dbReference type="EMBL" id="CACSHJ010000088">
    <property type="protein sequence ID" value="CAA0370038.1"/>
    <property type="molecule type" value="Genomic_DNA"/>
</dbReference>
<dbReference type="Proteomes" id="UP000434276">
    <property type="component" value="Unassembled WGS sequence"/>
</dbReference>
<evidence type="ECO:0000313" key="2">
    <source>
        <dbReference type="EMBL" id="CAA0370038.1"/>
    </source>
</evidence>
<proteinExistence type="predicted"/>
<dbReference type="OrthoDB" id="10356483at2759"/>
<feature type="region of interest" description="Disordered" evidence="1">
    <location>
        <begin position="29"/>
        <end position="55"/>
    </location>
</feature>
<accession>A0A5S9X0Q5</accession>
<organism evidence="2 3">
    <name type="scientific">Arabidopsis thaliana</name>
    <name type="common">Mouse-ear cress</name>
    <dbReference type="NCBI Taxonomy" id="3702"/>
    <lineage>
        <taxon>Eukaryota</taxon>
        <taxon>Viridiplantae</taxon>
        <taxon>Streptophyta</taxon>
        <taxon>Embryophyta</taxon>
        <taxon>Tracheophyta</taxon>
        <taxon>Spermatophyta</taxon>
        <taxon>Magnoliopsida</taxon>
        <taxon>eudicotyledons</taxon>
        <taxon>Gunneridae</taxon>
        <taxon>Pentapetalae</taxon>
        <taxon>rosids</taxon>
        <taxon>malvids</taxon>
        <taxon>Brassicales</taxon>
        <taxon>Brassicaceae</taxon>
        <taxon>Camelineae</taxon>
        <taxon>Arabidopsis</taxon>
    </lineage>
</organism>
<evidence type="ECO:0000256" key="1">
    <source>
        <dbReference type="SAM" id="MobiDB-lite"/>
    </source>
</evidence>
<evidence type="ECO:0000313" key="3">
    <source>
        <dbReference type="Proteomes" id="UP000434276"/>
    </source>
</evidence>